<dbReference type="SMART" id="SM00214">
    <property type="entry name" value="VWC"/>
    <property type="match status" value="2"/>
</dbReference>
<dbReference type="SUPFAM" id="SSF57603">
    <property type="entry name" value="FnI-like domain"/>
    <property type="match status" value="2"/>
</dbReference>
<evidence type="ECO:0000313" key="3">
    <source>
        <dbReference type="EMBL" id="KAK6181556.1"/>
    </source>
</evidence>
<dbReference type="EMBL" id="JAZGQO010000007">
    <property type="protein sequence ID" value="KAK6181556.1"/>
    <property type="molecule type" value="Genomic_DNA"/>
</dbReference>
<dbReference type="PANTHER" id="PTHR46439:SF1">
    <property type="entry name" value="CYSTEINE-RICH MOTOR NEURON 1 PROTEIN"/>
    <property type="match status" value="1"/>
</dbReference>
<proteinExistence type="predicted"/>
<dbReference type="Proteomes" id="UP001347796">
    <property type="component" value="Unassembled WGS sequence"/>
</dbReference>
<evidence type="ECO:0000313" key="4">
    <source>
        <dbReference type="Proteomes" id="UP001347796"/>
    </source>
</evidence>
<dbReference type="InterPro" id="IPR052624">
    <property type="entry name" value="CRIM1"/>
</dbReference>
<evidence type="ECO:0000259" key="2">
    <source>
        <dbReference type="PROSITE" id="PS50184"/>
    </source>
</evidence>
<keyword evidence="1" id="KW-0732">Signal</keyword>
<comment type="caution">
    <text evidence="3">The sequence shown here is derived from an EMBL/GenBank/DDBJ whole genome shotgun (WGS) entry which is preliminary data.</text>
</comment>
<dbReference type="AlphaFoldDB" id="A0AAN8PYC6"/>
<name>A0AAN8PYC6_PATCE</name>
<dbReference type="PROSITE" id="PS01208">
    <property type="entry name" value="VWFC_1"/>
    <property type="match status" value="2"/>
</dbReference>
<sequence length="178" mass="19450">MESCSGVVSLLIVVLVVLLFNCSTTSSRSLNVERVCRYENMTIAAGRRFHPEPCMTCSCSRHGGRVTCSIKDCQSEMNCLKFDKNSRSCCPRCLEYGCAHTDGKVYRKGATIVDTDCISCYCPEKGGETVCDVTPCEAVACDNPKKKVGECCPYCESGKCMVQPDVCKIKVRPGAHLT</sequence>
<dbReference type="Gene3D" id="6.20.200.20">
    <property type="match status" value="1"/>
</dbReference>
<gene>
    <name evidence="3" type="ORF">SNE40_009386</name>
</gene>
<dbReference type="InterPro" id="IPR001007">
    <property type="entry name" value="VWF_dom"/>
</dbReference>
<dbReference type="GO" id="GO:0005886">
    <property type="term" value="C:plasma membrane"/>
    <property type="evidence" value="ECO:0007669"/>
    <property type="project" value="TreeGrafter"/>
</dbReference>
<protein>
    <recommendedName>
        <fullName evidence="2">VWFC domain-containing protein</fullName>
    </recommendedName>
</protein>
<evidence type="ECO:0000256" key="1">
    <source>
        <dbReference type="SAM" id="SignalP"/>
    </source>
</evidence>
<keyword evidence="4" id="KW-1185">Reference proteome</keyword>
<feature type="domain" description="VWFC" evidence="2">
    <location>
        <begin position="34"/>
        <end position="94"/>
    </location>
</feature>
<dbReference type="PANTHER" id="PTHR46439">
    <property type="entry name" value="CYSTEINE-RICH MOTOR NEURON 1 PROTEIN"/>
    <property type="match status" value="1"/>
</dbReference>
<feature type="chain" id="PRO_5042947400" description="VWFC domain-containing protein" evidence="1">
    <location>
        <begin position="28"/>
        <end position="178"/>
    </location>
</feature>
<dbReference type="PROSITE" id="PS50184">
    <property type="entry name" value="VWFC_2"/>
    <property type="match status" value="2"/>
</dbReference>
<feature type="domain" description="VWFC" evidence="2">
    <location>
        <begin position="98"/>
        <end position="156"/>
    </location>
</feature>
<feature type="signal peptide" evidence="1">
    <location>
        <begin position="1"/>
        <end position="27"/>
    </location>
</feature>
<organism evidence="3 4">
    <name type="scientific">Patella caerulea</name>
    <name type="common">Rayed Mediterranean limpet</name>
    <dbReference type="NCBI Taxonomy" id="87958"/>
    <lineage>
        <taxon>Eukaryota</taxon>
        <taxon>Metazoa</taxon>
        <taxon>Spiralia</taxon>
        <taxon>Lophotrochozoa</taxon>
        <taxon>Mollusca</taxon>
        <taxon>Gastropoda</taxon>
        <taxon>Patellogastropoda</taxon>
        <taxon>Patelloidea</taxon>
        <taxon>Patellidae</taxon>
        <taxon>Patella</taxon>
    </lineage>
</organism>
<dbReference type="Pfam" id="PF23334">
    <property type="entry name" value="VWC2L_2nd"/>
    <property type="match status" value="2"/>
</dbReference>
<reference evidence="3 4" key="1">
    <citation type="submission" date="2024-01" db="EMBL/GenBank/DDBJ databases">
        <title>The genome of the rayed Mediterranean limpet Patella caerulea (Linnaeus, 1758).</title>
        <authorList>
            <person name="Anh-Thu Weber A."/>
            <person name="Halstead-Nussloch G."/>
        </authorList>
    </citation>
    <scope>NUCLEOTIDE SEQUENCE [LARGE SCALE GENOMIC DNA]</scope>
    <source>
        <strain evidence="3">AATW-2023a</strain>
        <tissue evidence="3">Whole specimen</tissue>
    </source>
</reference>
<accession>A0AAN8PYC6</accession>
<dbReference type="Gene3D" id="2.10.70.10">
    <property type="entry name" value="Complement Module, domain 1"/>
    <property type="match status" value="1"/>
</dbReference>